<dbReference type="InterPro" id="IPR036249">
    <property type="entry name" value="Thioredoxin-like_sf"/>
</dbReference>
<reference evidence="11 12" key="1">
    <citation type="submission" date="2019-07" db="EMBL/GenBank/DDBJ databases">
        <authorList>
            <person name="Friedrich A."/>
            <person name="Schacherer J."/>
        </authorList>
    </citation>
    <scope>NUCLEOTIDE SEQUENCE [LARGE SCALE GENOMIC DNA]</scope>
</reference>
<comment type="function">
    <text evidence="1">Accessory subunit of the mitochondrial membrane respiratory chain NADH dehydrogenase (Complex I), that is believed not to be involved in catalysis. Complex I functions in the transfer of electrons from NADH to the respiratory chain. The immediate electron acceptor for the enzyme is believed to be ubiquinone.</text>
</comment>
<comment type="similarity">
    <text evidence="3">Belongs to the complex I NDUFA2 subunit family.</text>
</comment>
<dbReference type="AlphaFoldDB" id="A0A3F2Y1P0"/>
<name>A0A3F2Y1P0_DEKBR</name>
<keyword evidence="4" id="KW-0813">Transport</keyword>
<proteinExistence type="inferred from homology"/>
<dbReference type="SMART" id="SM00916">
    <property type="entry name" value="L51_S25_CI-B8"/>
    <property type="match status" value="1"/>
</dbReference>
<keyword evidence="7" id="KW-0249">Electron transport</keyword>
<dbReference type="STRING" id="5007.A0A3F2Y1P0"/>
<accession>A0A3F2Y1P0</accession>
<evidence type="ECO:0000313" key="11">
    <source>
        <dbReference type="EMBL" id="VUG16477.1"/>
    </source>
</evidence>
<dbReference type="SUPFAM" id="SSF52833">
    <property type="entry name" value="Thioredoxin-like"/>
    <property type="match status" value="1"/>
</dbReference>
<dbReference type="Proteomes" id="UP000478008">
    <property type="component" value="Unassembled WGS sequence"/>
</dbReference>
<evidence type="ECO:0000256" key="8">
    <source>
        <dbReference type="ARBA" id="ARBA00023128"/>
    </source>
</evidence>
<dbReference type="GO" id="GO:0005743">
    <property type="term" value="C:mitochondrial inner membrane"/>
    <property type="evidence" value="ECO:0007669"/>
    <property type="project" value="UniProtKB-SubCell"/>
</dbReference>
<evidence type="ECO:0000256" key="2">
    <source>
        <dbReference type="ARBA" id="ARBA00004443"/>
    </source>
</evidence>
<dbReference type="PANTHER" id="PTHR12878:SF0">
    <property type="entry name" value="NADH DEHYDROGENASE [UBIQUINONE] 1 ALPHA SUBCOMPLEX SUBUNIT 2"/>
    <property type="match status" value="1"/>
</dbReference>
<evidence type="ECO:0000256" key="5">
    <source>
        <dbReference type="ARBA" id="ARBA00022660"/>
    </source>
</evidence>
<sequence length="94" mass="10482">MSTIIKTALSKNIHELRFLLSQTGESSKTLKSFLVKSYKPLKAANPDLPILIRECSGVEPMLVMRLDKGVEIQKSLKDLSEPEITNLLLSKKAD</sequence>
<keyword evidence="6" id="KW-0999">Mitochondrion inner membrane</keyword>
<evidence type="ECO:0000256" key="7">
    <source>
        <dbReference type="ARBA" id="ARBA00022982"/>
    </source>
</evidence>
<evidence type="ECO:0000259" key="10">
    <source>
        <dbReference type="SMART" id="SM00916"/>
    </source>
</evidence>
<dbReference type="PANTHER" id="PTHR12878">
    <property type="entry name" value="NADH-UBIQUINONE OXIDOREDUCTASE B8 SUBUNIT"/>
    <property type="match status" value="1"/>
</dbReference>
<dbReference type="InterPro" id="IPR007741">
    <property type="entry name" value="Ribosomal_mL43/mS25/NADH_DH"/>
</dbReference>
<dbReference type="Pfam" id="PF05047">
    <property type="entry name" value="L51_S25_CI-B8"/>
    <property type="match status" value="1"/>
</dbReference>
<keyword evidence="12" id="KW-1185">Reference proteome</keyword>
<evidence type="ECO:0000256" key="9">
    <source>
        <dbReference type="ARBA" id="ARBA00023136"/>
    </source>
</evidence>
<evidence type="ECO:0000256" key="3">
    <source>
        <dbReference type="ARBA" id="ARBA00008939"/>
    </source>
</evidence>
<evidence type="ECO:0000313" key="12">
    <source>
        <dbReference type="Proteomes" id="UP000478008"/>
    </source>
</evidence>
<organism evidence="11 12">
    <name type="scientific">Dekkera bruxellensis</name>
    <name type="common">Brettanomyces custersii</name>
    <dbReference type="NCBI Taxonomy" id="5007"/>
    <lineage>
        <taxon>Eukaryota</taxon>
        <taxon>Fungi</taxon>
        <taxon>Dikarya</taxon>
        <taxon>Ascomycota</taxon>
        <taxon>Saccharomycotina</taxon>
        <taxon>Pichiomycetes</taxon>
        <taxon>Pichiales</taxon>
        <taxon>Pichiaceae</taxon>
        <taxon>Brettanomyces</taxon>
    </lineage>
</organism>
<feature type="domain" description="Ribosomal protein/NADH dehydrogenase" evidence="10">
    <location>
        <begin position="22"/>
        <end position="94"/>
    </location>
</feature>
<keyword evidence="8" id="KW-0496">Mitochondrion</keyword>
<keyword evidence="9" id="KW-0472">Membrane</keyword>
<evidence type="ECO:0000256" key="6">
    <source>
        <dbReference type="ARBA" id="ARBA00022792"/>
    </source>
</evidence>
<dbReference type="EMBL" id="CABFWN010000001">
    <property type="protein sequence ID" value="VUG16477.1"/>
    <property type="molecule type" value="Genomic_DNA"/>
</dbReference>
<dbReference type="OMA" id="FIEQQYV"/>
<dbReference type="PIRSF" id="PIRSF005822">
    <property type="entry name" value="NDUA2"/>
    <property type="match status" value="1"/>
</dbReference>
<keyword evidence="5" id="KW-0679">Respiratory chain</keyword>
<evidence type="ECO:0000256" key="4">
    <source>
        <dbReference type="ARBA" id="ARBA00022448"/>
    </source>
</evidence>
<protein>
    <submittedName>
        <fullName evidence="11">DEBR0S1_17722g1_1</fullName>
    </submittedName>
</protein>
<dbReference type="InterPro" id="IPR016464">
    <property type="entry name" value="NADH_Ub_cplx-1_asu_su-2"/>
</dbReference>
<evidence type="ECO:0000256" key="1">
    <source>
        <dbReference type="ARBA" id="ARBA00003195"/>
    </source>
</evidence>
<gene>
    <name evidence="11" type="primary">nuo-10.5</name>
    <name evidence="11" type="ORF">DEBR0S1_17722G</name>
</gene>
<comment type="subcellular location">
    <subcellularLocation>
        <location evidence="2">Mitochondrion inner membrane</location>
        <topology evidence="2">Peripheral membrane protein</topology>
        <orientation evidence="2">Matrix side</orientation>
    </subcellularLocation>
</comment>
<dbReference type="Gene3D" id="3.40.30.10">
    <property type="entry name" value="Glutaredoxin"/>
    <property type="match status" value="1"/>
</dbReference>